<dbReference type="PANTHER" id="PTHR43046:SF14">
    <property type="entry name" value="MUTT_NUDIX FAMILY PROTEIN"/>
    <property type="match status" value="1"/>
</dbReference>
<dbReference type="InterPro" id="IPR000086">
    <property type="entry name" value="NUDIX_hydrolase_dom"/>
</dbReference>
<reference evidence="4" key="1">
    <citation type="submission" date="2023-07" db="EMBL/GenBank/DDBJ databases">
        <title>Between Cages and Wild: Unraveling the Impact of Captivity on Animal Microbiomes and Antimicrobial Resistance.</title>
        <authorList>
            <person name="Schmartz G.P."/>
            <person name="Rehner J."/>
            <person name="Schuff M.J."/>
            <person name="Becker S.L."/>
            <person name="Kravczyk M."/>
            <person name="Gurevich A."/>
            <person name="Francke R."/>
            <person name="Mueller R."/>
            <person name="Keller V."/>
            <person name="Keller A."/>
        </authorList>
    </citation>
    <scope>NUCLEOTIDE SEQUENCE</scope>
    <source>
        <strain evidence="4">S39M_St_73</strain>
    </source>
</reference>
<dbReference type="AlphaFoldDB" id="A0AA43UD06"/>
<gene>
    <name evidence="4" type="ORF">Q4F26_05100</name>
</gene>
<evidence type="ECO:0000256" key="1">
    <source>
        <dbReference type="ARBA" id="ARBA00001946"/>
    </source>
</evidence>
<dbReference type="EMBL" id="JAUNQW010000022">
    <property type="protein sequence ID" value="MDO5457707.1"/>
    <property type="molecule type" value="Genomic_DNA"/>
</dbReference>
<dbReference type="Pfam" id="PF00293">
    <property type="entry name" value="NUDIX"/>
    <property type="match status" value="1"/>
</dbReference>
<organism evidence="4 5">
    <name type="scientific">Atopococcus tabaci</name>
    <dbReference type="NCBI Taxonomy" id="269774"/>
    <lineage>
        <taxon>Bacteria</taxon>
        <taxon>Bacillati</taxon>
        <taxon>Bacillota</taxon>
        <taxon>Bacilli</taxon>
        <taxon>Lactobacillales</taxon>
        <taxon>Carnobacteriaceae</taxon>
        <taxon>Atopococcus</taxon>
    </lineage>
</organism>
<dbReference type="PROSITE" id="PS51462">
    <property type="entry name" value="NUDIX"/>
    <property type="match status" value="1"/>
</dbReference>
<dbReference type="PROSITE" id="PS00893">
    <property type="entry name" value="NUDIX_BOX"/>
    <property type="match status" value="1"/>
</dbReference>
<evidence type="ECO:0000256" key="2">
    <source>
        <dbReference type="ARBA" id="ARBA00022801"/>
    </source>
</evidence>
<keyword evidence="2" id="KW-0378">Hydrolase</keyword>
<dbReference type="PANTHER" id="PTHR43046">
    <property type="entry name" value="GDP-MANNOSE MANNOSYL HYDROLASE"/>
    <property type="match status" value="1"/>
</dbReference>
<comment type="cofactor">
    <cofactor evidence="1">
        <name>Mg(2+)</name>
        <dbReference type="ChEBI" id="CHEBI:18420"/>
    </cofactor>
</comment>
<dbReference type="CDD" id="cd04688">
    <property type="entry name" value="NUDIX_Hydrolase"/>
    <property type="match status" value="1"/>
</dbReference>
<protein>
    <submittedName>
        <fullName evidence="4">NUDIX domain-containing protein</fullName>
    </submittedName>
</protein>
<evidence type="ECO:0000259" key="3">
    <source>
        <dbReference type="PROSITE" id="PS51462"/>
    </source>
</evidence>
<evidence type="ECO:0000313" key="4">
    <source>
        <dbReference type="EMBL" id="MDO5457707.1"/>
    </source>
</evidence>
<sequence length="162" mass="19170">MDIQMYADHSRFKLRTSALIIENDQLLLTKNTNENDPTYYTVGGKIEMGESSEKAVVREAFEETGINYEIDRLVYIQELFYDASFLPKASHFHEIIFHYLMKANDIMDFDNDSYTQSGFKENLHWIPLDEVKNIYTYPRFLGDQLLNLPTQVEHMISYEKYK</sequence>
<evidence type="ECO:0000313" key="5">
    <source>
        <dbReference type="Proteomes" id="UP001171751"/>
    </source>
</evidence>
<dbReference type="SUPFAM" id="SSF55811">
    <property type="entry name" value="Nudix"/>
    <property type="match status" value="1"/>
</dbReference>
<feature type="domain" description="Nudix hydrolase" evidence="3">
    <location>
        <begin position="11"/>
        <end position="148"/>
    </location>
</feature>
<proteinExistence type="predicted"/>
<keyword evidence="5" id="KW-1185">Reference proteome</keyword>
<dbReference type="InterPro" id="IPR020084">
    <property type="entry name" value="NUDIX_hydrolase_CS"/>
</dbReference>
<dbReference type="InterPro" id="IPR015797">
    <property type="entry name" value="NUDIX_hydrolase-like_dom_sf"/>
</dbReference>
<dbReference type="Proteomes" id="UP001171751">
    <property type="component" value="Unassembled WGS sequence"/>
</dbReference>
<dbReference type="Gene3D" id="3.90.79.10">
    <property type="entry name" value="Nucleoside Triphosphate Pyrophosphohydrolase"/>
    <property type="match status" value="1"/>
</dbReference>
<dbReference type="GO" id="GO:0016787">
    <property type="term" value="F:hydrolase activity"/>
    <property type="evidence" value="ECO:0007669"/>
    <property type="project" value="UniProtKB-KW"/>
</dbReference>
<comment type="caution">
    <text evidence="4">The sequence shown here is derived from an EMBL/GenBank/DDBJ whole genome shotgun (WGS) entry which is preliminary data.</text>
</comment>
<accession>A0AA43UD06</accession>
<name>A0AA43UD06_9LACT</name>